<feature type="transmembrane region" description="Helical" evidence="1">
    <location>
        <begin position="47"/>
        <end position="70"/>
    </location>
</feature>
<sequence>MTDTTPLGVDERAELARLRAEVAGLRARASARPTPPREHRTRERLRVVAATLVILIGCLLAPLSVVATWLDTQVTDTDAYVETVAPVIEDPAVQDAIAQTVTTEVFNALGLEEIATQALTSIAGSTDLPPQLQERIVALAGPAVDGVENYVGSQVDRVVASDRFAAAWAQANRLVHQQLVAVLTGDTREGVTVENGQVSIDIAPFVELVKERLVDRGLTVAARIPEIHKSFVLFDAPNLPAAQSAFGLLNTLGTALPFITVAVIFAGVLIAPHRRRALVWAGIGVALSMVVLALLLTAGRGAYLNAVPPDLLAREPAAGLFDTIVRFLRTGLRAAFVLGVVVAATAYLTGPSPAAVGVRNALSNGTGRLRELAGAPGGLAGERVAARLAAYRRAIRVTILVLAAVVLLFWDRPSGVDVLVVALIVGVLLVALEVLAAPATPRDSVTTSAPP</sequence>
<evidence type="ECO:0000313" key="3">
    <source>
        <dbReference type="Proteomes" id="UP000318693"/>
    </source>
</evidence>
<dbReference type="EMBL" id="VJXR01000039">
    <property type="protein sequence ID" value="TRW44642.1"/>
    <property type="molecule type" value="Genomic_DNA"/>
</dbReference>
<feature type="transmembrane region" description="Helical" evidence="1">
    <location>
        <begin position="245"/>
        <end position="270"/>
    </location>
</feature>
<feature type="transmembrane region" description="Helical" evidence="1">
    <location>
        <begin position="416"/>
        <end position="436"/>
    </location>
</feature>
<dbReference type="AlphaFoldDB" id="A0A552WPD4"/>
<organism evidence="2 3">
    <name type="scientific">Georgenia yuyongxinii</name>
    <dbReference type="NCBI Taxonomy" id="2589797"/>
    <lineage>
        <taxon>Bacteria</taxon>
        <taxon>Bacillati</taxon>
        <taxon>Actinomycetota</taxon>
        <taxon>Actinomycetes</taxon>
        <taxon>Micrococcales</taxon>
        <taxon>Bogoriellaceae</taxon>
        <taxon>Georgenia</taxon>
    </lineage>
</organism>
<feature type="transmembrane region" description="Helical" evidence="1">
    <location>
        <begin position="393"/>
        <end position="410"/>
    </location>
</feature>
<keyword evidence="1" id="KW-0472">Membrane</keyword>
<comment type="caution">
    <text evidence="2">The sequence shown here is derived from an EMBL/GenBank/DDBJ whole genome shotgun (WGS) entry which is preliminary data.</text>
</comment>
<dbReference type="RefSeq" id="WP_143418907.1">
    <property type="nucleotide sequence ID" value="NZ_VJXR01000039.1"/>
</dbReference>
<evidence type="ECO:0008006" key="4">
    <source>
        <dbReference type="Google" id="ProtNLM"/>
    </source>
</evidence>
<proteinExistence type="predicted"/>
<keyword evidence="1" id="KW-1133">Transmembrane helix</keyword>
<keyword evidence="1" id="KW-0812">Transmembrane</keyword>
<gene>
    <name evidence="2" type="ORF">FJ693_12800</name>
</gene>
<evidence type="ECO:0000313" key="2">
    <source>
        <dbReference type="EMBL" id="TRW44642.1"/>
    </source>
</evidence>
<reference evidence="2 3" key="1">
    <citation type="submission" date="2019-07" db="EMBL/GenBank/DDBJ databases">
        <title>Georgenia wutianyii sp. nov. and Georgenia *** sp. nov. isolated from plateau pika (Ochotona curzoniae) in the Qinghai-Tibet plateau of China.</title>
        <authorList>
            <person name="Tian Z."/>
        </authorList>
    </citation>
    <scope>NUCLEOTIDE SEQUENCE [LARGE SCALE GENOMIC DNA]</scope>
    <source>
        <strain evidence="2 3">Z446</strain>
    </source>
</reference>
<feature type="transmembrane region" description="Helical" evidence="1">
    <location>
        <begin position="277"/>
        <end position="298"/>
    </location>
</feature>
<dbReference type="Proteomes" id="UP000318693">
    <property type="component" value="Unassembled WGS sequence"/>
</dbReference>
<name>A0A552WPD4_9MICO</name>
<evidence type="ECO:0000256" key="1">
    <source>
        <dbReference type="SAM" id="Phobius"/>
    </source>
</evidence>
<accession>A0A552WPD4</accession>
<keyword evidence="3" id="KW-1185">Reference proteome</keyword>
<protein>
    <recommendedName>
        <fullName evidence="4">Integral membrane protein</fullName>
    </recommendedName>
</protein>
<feature type="transmembrane region" description="Helical" evidence="1">
    <location>
        <begin position="330"/>
        <end position="349"/>
    </location>
</feature>